<keyword evidence="4" id="KW-0540">Nuclease</keyword>
<evidence type="ECO:0000259" key="8">
    <source>
        <dbReference type="Pfam" id="PF13359"/>
    </source>
</evidence>
<accession>A0A8S3WCQ2</accession>
<evidence type="ECO:0000313" key="9">
    <source>
        <dbReference type="EMBL" id="CAG4952536.1"/>
    </source>
</evidence>
<comment type="caution">
    <text evidence="9">The sequence shown here is derived from an EMBL/GenBank/DDBJ whole genome shotgun (WGS) entry which is preliminary data.</text>
</comment>
<dbReference type="GO" id="GO:0004518">
    <property type="term" value="F:nuclease activity"/>
    <property type="evidence" value="ECO:0007669"/>
    <property type="project" value="UniProtKB-KW"/>
</dbReference>
<comment type="similarity">
    <text evidence="3">Belongs to the HARBI1 family.</text>
</comment>
<dbReference type="GO" id="GO:0016787">
    <property type="term" value="F:hydrolase activity"/>
    <property type="evidence" value="ECO:0007669"/>
    <property type="project" value="UniProtKB-KW"/>
</dbReference>
<comment type="subcellular location">
    <subcellularLocation>
        <location evidence="2">Nucleus</location>
    </subcellularLocation>
</comment>
<dbReference type="OrthoDB" id="2430314at2759"/>
<evidence type="ECO:0000256" key="7">
    <source>
        <dbReference type="ARBA" id="ARBA00023242"/>
    </source>
</evidence>
<feature type="domain" description="DDE Tnp4" evidence="8">
    <location>
        <begin position="107"/>
        <end position="162"/>
    </location>
</feature>
<dbReference type="GO" id="GO:0046872">
    <property type="term" value="F:metal ion binding"/>
    <property type="evidence" value="ECO:0007669"/>
    <property type="project" value="UniProtKB-KW"/>
</dbReference>
<evidence type="ECO:0000256" key="3">
    <source>
        <dbReference type="ARBA" id="ARBA00006958"/>
    </source>
</evidence>
<organism evidence="9 10">
    <name type="scientific">Parnassius apollo</name>
    <name type="common">Apollo butterfly</name>
    <name type="synonym">Papilio apollo</name>
    <dbReference type="NCBI Taxonomy" id="110799"/>
    <lineage>
        <taxon>Eukaryota</taxon>
        <taxon>Metazoa</taxon>
        <taxon>Ecdysozoa</taxon>
        <taxon>Arthropoda</taxon>
        <taxon>Hexapoda</taxon>
        <taxon>Insecta</taxon>
        <taxon>Pterygota</taxon>
        <taxon>Neoptera</taxon>
        <taxon>Endopterygota</taxon>
        <taxon>Lepidoptera</taxon>
        <taxon>Glossata</taxon>
        <taxon>Ditrysia</taxon>
        <taxon>Papilionoidea</taxon>
        <taxon>Papilionidae</taxon>
        <taxon>Parnassiinae</taxon>
        <taxon>Parnassini</taxon>
        <taxon>Parnassius</taxon>
        <taxon>Parnassius</taxon>
    </lineage>
</organism>
<dbReference type="InterPro" id="IPR045249">
    <property type="entry name" value="HARBI1-like"/>
</dbReference>
<dbReference type="Proteomes" id="UP000691718">
    <property type="component" value="Unassembled WGS sequence"/>
</dbReference>
<proteinExistence type="inferred from homology"/>
<dbReference type="AlphaFoldDB" id="A0A8S3WCQ2"/>
<evidence type="ECO:0000256" key="2">
    <source>
        <dbReference type="ARBA" id="ARBA00004123"/>
    </source>
</evidence>
<dbReference type="InterPro" id="IPR027806">
    <property type="entry name" value="HARBI1_dom"/>
</dbReference>
<dbReference type="EMBL" id="CAJQZP010000287">
    <property type="protein sequence ID" value="CAG4952536.1"/>
    <property type="molecule type" value="Genomic_DNA"/>
</dbReference>
<protein>
    <submittedName>
        <fullName evidence="9">(apollo) hypothetical protein</fullName>
    </submittedName>
</protein>
<evidence type="ECO:0000256" key="6">
    <source>
        <dbReference type="ARBA" id="ARBA00022801"/>
    </source>
</evidence>
<sequence>MDEDSLPKASCTANCNLTLLESLYRQLAVRDISSAIANLYNEYILVHQQSAEKFYRIEGFPRVLAAIDCTHIRIQLPCHVIGEEFRNRKGYFSLNVQAICDADLRFMNAEKRYNEAHTKTRSNVIERTFCVWKRRFPVVALTLRLSLPRVQAIIIVTAVLHNICRNHNLEDVPSEVELPTAEIMMKCTISSRC</sequence>
<comment type="cofactor">
    <cofactor evidence="1">
        <name>a divalent metal cation</name>
        <dbReference type="ChEBI" id="CHEBI:60240"/>
    </cofactor>
</comment>
<keyword evidence="7" id="KW-0539">Nucleus</keyword>
<dbReference type="Pfam" id="PF13359">
    <property type="entry name" value="DDE_Tnp_4"/>
    <property type="match status" value="1"/>
</dbReference>
<gene>
    <name evidence="9" type="ORF">PAPOLLO_LOCUS4640</name>
</gene>
<evidence type="ECO:0000256" key="4">
    <source>
        <dbReference type="ARBA" id="ARBA00022722"/>
    </source>
</evidence>
<evidence type="ECO:0000256" key="5">
    <source>
        <dbReference type="ARBA" id="ARBA00022723"/>
    </source>
</evidence>
<evidence type="ECO:0000256" key="1">
    <source>
        <dbReference type="ARBA" id="ARBA00001968"/>
    </source>
</evidence>
<keyword evidence="10" id="KW-1185">Reference proteome</keyword>
<dbReference type="GO" id="GO:0005634">
    <property type="term" value="C:nucleus"/>
    <property type="evidence" value="ECO:0007669"/>
    <property type="project" value="UniProtKB-SubCell"/>
</dbReference>
<dbReference type="PANTHER" id="PTHR22930:SF289">
    <property type="entry name" value="DDE TNP4 DOMAIN-CONTAINING PROTEIN-RELATED"/>
    <property type="match status" value="1"/>
</dbReference>
<reference evidence="9" key="1">
    <citation type="submission" date="2021-04" db="EMBL/GenBank/DDBJ databases">
        <authorList>
            <person name="Tunstrom K."/>
        </authorList>
    </citation>
    <scope>NUCLEOTIDE SEQUENCE</scope>
</reference>
<dbReference type="PANTHER" id="PTHR22930">
    <property type="match status" value="1"/>
</dbReference>
<name>A0A8S3WCQ2_PARAO</name>
<keyword evidence="6" id="KW-0378">Hydrolase</keyword>
<evidence type="ECO:0000313" key="10">
    <source>
        <dbReference type="Proteomes" id="UP000691718"/>
    </source>
</evidence>
<keyword evidence="5" id="KW-0479">Metal-binding</keyword>